<name>A0A2K5I9B7_COLAP</name>
<protein>
    <submittedName>
        <fullName evidence="1">Uncharacterized protein</fullName>
    </submittedName>
</protein>
<dbReference type="SUPFAM" id="SSF51905">
    <property type="entry name" value="FAD/NAD(P)-binding domain"/>
    <property type="match status" value="1"/>
</dbReference>
<dbReference type="PANTHER" id="PTHR42923:SF3">
    <property type="entry name" value="PROTOPORPHYRINOGEN OXIDASE"/>
    <property type="match status" value="1"/>
</dbReference>
<dbReference type="AlphaFoldDB" id="A0A2K5I9B7"/>
<keyword evidence="2" id="KW-1185">Reference proteome</keyword>
<dbReference type="GO" id="GO:0005743">
    <property type="term" value="C:mitochondrial inner membrane"/>
    <property type="evidence" value="ECO:0007669"/>
    <property type="project" value="TreeGrafter"/>
</dbReference>
<dbReference type="Ensembl" id="ENSCANT00000036009.1">
    <property type="protein sequence ID" value="ENSCANP00000013097.1"/>
    <property type="gene ID" value="ENSCANG00000029972.1"/>
</dbReference>
<dbReference type="InterPro" id="IPR050464">
    <property type="entry name" value="Zeta_carotene_desat/Oxidored"/>
</dbReference>
<reference evidence="1" key="2">
    <citation type="submission" date="2025-09" db="UniProtKB">
        <authorList>
            <consortium name="Ensembl"/>
        </authorList>
    </citation>
    <scope>IDENTIFICATION</scope>
</reference>
<accession>A0A2K5I9B7</accession>
<dbReference type="GO" id="GO:0004729">
    <property type="term" value="F:oxygen-dependent protoporphyrinogen oxidase activity"/>
    <property type="evidence" value="ECO:0007669"/>
    <property type="project" value="TreeGrafter"/>
</dbReference>
<sequence length="150" mass="16355">MGRTVVVLGGGISGLAASYHLSRAPCPPKVMLGGSWLQTLEASGCVLSQELFQQRAQEAAATQLGLKELPSHCLVHLHKVSWENSWAEEGQGHDRTVEWKQAPSVLHVPRCELLRCRDRDHLGAVSEQPRSLAESRVGVASSTFSTFPLF</sequence>
<organism evidence="1 2">
    <name type="scientific">Colobus angolensis palliatus</name>
    <name type="common">Peters' Angolan colobus</name>
    <dbReference type="NCBI Taxonomy" id="336983"/>
    <lineage>
        <taxon>Eukaryota</taxon>
        <taxon>Metazoa</taxon>
        <taxon>Chordata</taxon>
        <taxon>Craniata</taxon>
        <taxon>Vertebrata</taxon>
        <taxon>Euteleostomi</taxon>
        <taxon>Mammalia</taxon>
        <taxon>Eutheria</taxon>
        <taxon>Euarchontoglires</taxon>
        <taxon>Primates</taxon>
        <taxon>Haplorrhini</taxon>
        <taxon>Catarrhini</taxon>
        <taxon>Cercopithecidae</taxon>
        <taxon>Colobinae</taxon>
        <taxon>Colobus</taxon>
    </lineage>
</organism>
<dbReference type="InterPro" id="IPR036188">
    <property type="entry name" value="FAD/NAD-bd_sf"/>
</dbReference>
<dbReference type="GO" id="GO:0006783">
    <property type="term" value="P:heme biosynthetic process"/>
    <property type="evidence" value="ECO:0007669"/>
    <property type="project" value="TreeGrafter"/>
</dbReference>
<evidence type="ECO:0000313" key="1">
    <source>
        <dbReference type="Ensembl" id="ENSCANP00000013097.1"/>
    </source>
</evidence>
<proteinExistence type="predicted"/>
<dbReference type="Proteomes" id="UP000233080">
    <property type="component" value="Unassembled WGS sequence"/>
</dbReference>
<evidence type="ECO:0000313" key="2">
    <source>
        <dbReference type="Proteomes" id="UP000233080"/>
    </source>
</evidence>
<dbReference type="Gene3D" id="3.50.50.60">
    <property type="entry name" value="FAD/NAD(P)-binding domain"/>
    <property type="match status" value="2"/>
</dbReference>
<reference evidence="1" key="1">
    <citation type="submission" date="2025-08" db="UniProtKB">
        <authorList>
            <consortium name="Ensembl"/>
        </authorList>
    </citation>
    <scope>IDENTIFICATION</scope>
</reference>
<dbReference type="PANTHER" id="PTHR42923">
    <property type="entry name" value="PROTOPORPHYRINOGEN OXIDASE"/>
    <property type="match status" value="1"/>
</dbReference>